<evidence type="ECO:0000256" key="5">
    <source>
        <dbReference type="SAM" id="Phobius"/>
    </source>
</evidence>
<evidence type="ECO:0000256" key="1">
    <source>
        <dbReference type="ARBA" id="ARBA00004141"/>
    </source>
</evidence>
<evidence type="ECO:0000313" key="8">
    <source>
        <dbReference type="EMBL" id="QBQ35477.1"/>
    </source>
</evidence>
<keyword evidence="4 5" id="KW-0472">Membrane</keyword>
<organism evidence="7 10">
    <name type="scientific">Pseudoduganella plicata</name>
    <dbReference type="NCBI Taxonomy" id="321984"/>
    <lineage>
        <taxon>Bacteria</taxon>
        <taxon>Pseudomonadati</taxon>
        <taxon>Pseudomonadota</taxon>
        <taxon>Betaproteobacteria</taxon>
        <taxon>Burkholderiales</taxon>
        <taxon>Oxalobacteraceae</taxon>
        <taxon>Telluria group</taxon>
        <taxon>Pseudoduganella</taxon>
    </lineage>
</organism>
<dbReference type="Proteomes" id="UP000294359">
    <property type="component" value="Chromosome"/>
</dbReference>
<evidence type="ECO:0000313" key="7">
    <source>
        <dbReference type="EMBL" id="GGZ02082.1"/>
    </source>
</evidence>
<feature type="transmembrane region" description="Helical" evidence="5">
    <location>
        <begin position="382"/>
        <end position="406"/>
    </location>
</feature>
<dbReference type="InterPro" id="IPR005829">
    <property type="entry name" value="Sugar_transporter_CS"/>
</dbReference>
<sequence>MQPPTIQVDQIVERGTMSAFQVGLLALCGLCLIIDGFDAQAMGYVAPAIVQQWGIDKAALGPVFGAGLLGMLLGSMILTPLADRVGRRPVLILSTFFFAACMLATTQVHDLRTLLVLRFVTGLGLGSIMPNAMALVGEYSPARSRVVRMMLISCGFTVGAALGGFASAALIPAYGWESVFWVGGIAPAVLALAMVAWLPESVQFMVLVNRPRASIVRWLRKVDPTLAIDRNADIVVAEPQRRGAPVIELFREGRTRVTLLLWLTSFMNLINLYFLSNWLPTLLKEIGYSTSTAVLAGTALQVGGIVGTLTLGFFINRFGFTKVLMACFLCASVSVAAIGSVATVLPLLVIAVVIAGFCIVGGQPALNALAGTYYPTSLRSTGIGWSLGVGRIGSVIGPVVGGQLIGLQWSNAALFVAAAVPVLVSTLAMTRLHAARRAGPG</sequence>
<reference evidence="8 9" key="2">
    <citation type="submission" date="2019-03" db="EMBL/GenBank/DDBJ databases">
        <title>Draft Genome Sequences of Six Type Strains of the Genus Massilia.</title>
        <authorList>
            <person name="Miess H."/>
            <person name="Frediansyhah A."/>
            <person name="Gross H."/>
        </authorList>
    </citation>
    <scope>NUCLEOTIDE SEQUENCE [LARGE SCALE GENOMIC DNA]</scope>
    <source>
        <strain evidence="8 9">DSM 17505</strain>
    </source>
</reference>
<evidence type="ECO:0000259" key="6">
    <source>
        <dbReference type="PROSITE" id="PS50850"/>
    </source>
</evidence>
<accession>A0A4P7BC65</accession>
<proteinExistence type="predicted"/>
<keyword evidence="3 5" id="KW-1133">Transmembrane helix</keyword>
<dbReference type="GO" id="GO:0046943">
    <property type="term" value="F:carboxylic acid transmembrane transporter activity"/>
    <property type="evidence" value="ECO:0007669"/>
    <property type="project" value="TreeGrafter"/>
</dbReference>
<dbReference type="OrthoDB" id="7066727at2"/>
<dbReference type="Pfam" id="PF07690">
    <property type="entry name" value="MFS_1"/>
    <property type="match status" value="1"/>
</dbReference>
<dbReference type="Proteomes" id="UP000619512">
    <property type="component" value="Unassembled WGS sequence"/>
</dbReference>
<dbReference type="AlphaFoldDB" id="A0A4P7BC65"/>
<dbReference type="SUPFAM" id="SSF103473">
    <property type="entry name" value="MFS general substrate transporter"/>
    <property type="match status" value="1"/>
</dbReference>
<feature type="domain" description="Major facilitator superfamily (MFS) profile" evidence="6">
    <location>
        <begin position="24"/>
        <end position="437"/>
    </location>
</feature>
<dbReference type="InterPro" id="IPR020846">
    <property type="entry name" value="MFS_dom"/>
</dbReference>
<reference evidence="7" key="1">
    <citation type="journal article" date="2014" name="Int. J. Syst. Evol. Microbiol.">
        <title>Complete genome sequence of Corynebacterium casei LMG S-19264T (=DSM 44701T), isolated from a smear-ripened cheese.</title>
        <authorList>
            <consortium name="US DOE Joint Genome Institute (JGI-PGF)"/>
            <person name="Walter F."/>
            <person name="Albersmeier A."/>
            <person name="Kalinowski J."/>
            <person name="Ruckert C."/>
        </authorList>
    </citation>
    <scope>NUCLEOTIDE SEQUENCE</scope>
    <source>
        <strain evidence="7">KCTC 12344</strain>
    </source>
</reference>
<feature type="transmembrane region" description="Helical" evidence="5">
    <location>
        <begin position="412"/>
        <end position="430"/>
    </location>
</feature>
<protein>
    <submittedName>
        <fullName evidence="7">MFS transporter</fullName>
    </submittedName>
</protein>
<dbReference type="CDD" id="cd17365">
    <property type="entry name" value="MFS_PcaK_like"/>
    <property type="match status" value="1"/>
</dbReference>
<evidence type="ECO:0000256" key="3">
    <source>
        <dbReference type="ARBA" id="ARBA00022989"/>
    </source>
</evidence>
<feature type="transmembrane region" description="Helical" evidence="5">
    <location>
        <begin position="58"/>
        <end position="78"/>
    </location>
</feature>
<keyword evidence="2 5" id="KW-0812">Transmembrane</keyword>
<feature type="transmembrane region" description="Helical" evidence="5">
    <location>
        <begin position="257"/>
        <end position="274"/>
    </location>
</feature>
<dbReference type="InterPro" id="IPR036259">
    <property type="entry name" value="MFS_trans_sf"/>
</dbReference>
<evidence type="ECO:0000256" key="2">
    <source>
        <dbReference type="ARBA" id="ARBA00022692"/>
    </source>
</evidence>
<evidence type="ECO:0000313" key="9">
    <source>
        <dbReference type="Proteomes" id="UP000294359"/>
    </source>
</evidence>
<comment type="subcellular location">
    <subcellularLocation>
        <location evidence="1">Membrane</location>
        <topology evidence="1">Multi-pass membrane protein</topology>
    </subcellularLocation>
</comment>
<evidence type="ECO:0000313" key="10">
    <source>
        <dbReference type="Proteomes" id="UP000619512"/>
    </source>
</evidence>
<dbReference type="Gene3D" id="1.20.1250.20">
    <property type="entry name" value="MFS general substrate transporter like domains"/>
    <property type="match status" value="1"/>
</dbReference>
<dbReference type="EMBL" id="CP038026">
    <property type="protein sequence ID" value="QBQ35477.1"/>
    <property type="molecule type" value="Genomic_DNA"/>
</dbReference>
<feature type="transmembrane region" description="Helical" evidence="5">
    <location>
        <begin position="179"/>
        <end position="198"/>
    </location>
</feature>
<dbReference type="RefSeq" id="WP_134383716.1">
    <property type="nucleotide sequence ID" value="NZ_BMWW01000007.1"/>
</dbReference>
<dbReference type="InterPro" id="IPR011701">
    <property type="entry name" value="MFS"/>
</dbReference>
<feature type="transmembrane region" description="Helical" evidence="5">
    <location>
        <begin position="115"/>
        <end position="137"/>
    </location>
</feature>
<feature type="transmembrane region" description="Helical" evidence="5">
    <location>
        <begin position="348"/>
        <end position="370"/>
    </location>
</feature>
<feature type="transmembrane region" description="Helical" evidence="5">
    <location>
        <begin position="149"/>
        <end position="173"/>
    </location>
</feature>
<name>A0A4P7BC65_9BURK</name>
<dbReference type="PANTHER" id="PTHR23508">
    <property type="entry name" value="CARBOXYLIC ACID TRANSPORTER PROTEIN HOMOLOG"/>
    <property type="match status" value="1"/>
</dbReference>
<dbReference type="PROSITE" id="PS00217">
    <property type="entry name" value="SUGAR_TRANSPORT_2"/>
    <property type="match status" value="1"/>
</dbReference>
<feature type="transmembrane region" description="Helical" evidence="5">
    <location>
        <begin position="294"/>
        <end position="316"/>
    </location>
</feature>
<keyword evidence="9" id="KW-1185">Reference proteome</keyword>
<dbReference type="EMBL" id="BMWW01000007">
    <property type="protein sequence ID" value="GGZ02082.1"/>
    <property type="molecule type" value="Genomic_DNA"/>
</dbReference>
<dbReference type="PANTHER" id="PTHR23508:SF10">
    <property type="entry name" value="CARBOXYLIC ACID TRANSPORTER PROTEIN HOMOLOG"/>
    <property type="match status" value="1"/>
</dbReference>
<dbReference type="PROSITE" id="PS50850">
    <property type="entry name" value="MFS"/>
    <property type="match status" value="1"/>
</dbReference>
<gene>
    <name evidence="8" type="ORF">E1742_04330</name>
    <name evidence="7" type="ORF">GCM10007388_39820</name>
</gene>
<feature type="transmembrane region" description="Helical" evidence="5">
    <location>
        <begin position="24"/>
        <end position="46"/>
    </location>
</feature>
<dbReference type="GO" id="GO:0005886">
    <property type="term" value="C:plasma membrane"/>
    <property type="evidence" value="ECO:0007669"/>
    <property type="project" value="TreeGrafter"/>
</dbReference>
<evidence type="ECO:0000256" key="4">
    <source>
        <dbReference type="ARBA" id="ARBA00023136"/>
    </source>
</evidence>
<feature type="transmembrane region" description="Helical" evidence="5">
    <location>
        <begin position="90"/>
        <end position="109"/>
    </location>
</feature>
<reference evidence="7" key="3">
    <citation type="submission" date="2022-12" db="EMBL/GenBank/DDBJ databases">
        <authorList>
            <person name="Sun Q."/>
            <person name="Kim S."/>
        </authorList>
    </citation>
    <scope>NUCLEOTIDE SEQUENCE</scope>
    <source>
        <strain evidence="7">KCTC 12344</strain>
    </source>
</reference>
<feature type="transmembrane region" description="Helical" evidence="5">
    <location>
        <begin position="323"/>
        <end position="342"/>
    </location>
</feature>